<proteinExistence type="predicted"/>
<dbReference type="GO" id="GO:0046872">
    <property type="term" value="F:metal ion binding"/>
    <property type="evidence" value="ECO:0007669"/>
    <property type="project" value="UniProtKB-KW"/>
</dbReference>
<protein>
    <recommendedName>
        <fullName evidence="3">PTS system lactose-specific EIIA component</fullName>
    </recommendedName>
    <alternativeName>
        <fullName evidence="12">EIIA-Lac</fullName>
    </alternativeName>
    <alternativeName>
        <fullName evidence="14">EIII-Lac</fullName>
    </alternativeName>
    <alternativeName>
        <fullName evidence="13">Lactose-specific phosphotransferase enzyme IIA component</fullName>
    </alternativeName>
</protein>
<accession>A0A099IAE7</accession>
<evidence type="ECO:0000256" key="16">
    <source>
        <dbReference type="PIRSR" id="PIRSR000699-2"/>
    </source>
</evidence>
<dbReference type="GO" id="GO:0005737">
    <property type="term" value="C:cytoplasm"/>
    <property type="evidence" value="ECO:0007669"/>
    <property type="project" value="UniProtKB-SubCell"/>
</dbReference>
<keyword evidence="6" id="KW-0597">Phosphoprotein</keyword>
<dbReference type="EMBL" id="JQIF01000020">
    <property type="protein sequence ID" value="KGJ54177.1"/>
    <property type="molecule type" value="Genomic_DNA"/>
</dbReference>
<dbReference type="GO" id="GO:0016740">
    <property type="term" value="F:transferase activity"/>
    <property type="evidence" value="ECO:0007669"/>
    <property type="project" value="UniProtKB-KW"/>
</dbReference>
<evidence type="ECO:0000256" key="6">
    <source>
        <dbReference type="ARBA" id="ARBA00022553"/>
    </source>
</evidence>
<keyword evidence="4" id="KW-0813">Transport</keyword>
<comment type="caution">
    <text evidence="18">The sequence shown here is derived from an EMBL/GenBank/DDBJ whole genome shotgun (WGS) entry which is preliminary data.</text>
</comment>
<dbReference type="Pfam" id="PF02255">
    <property type="entry name" value="PTS_IIA"/>
    <property type="match status" value="1"/>
</dbReference>
<evidence type="ECO:0000256" key="11">
    <source>
        <dbReference type="ARBA" id="ARBA00022842"/>
    </source>
</evidence>
<evidence type="ECO:0000256" key="17">
    <source>
        <dbReference type="PROSITE-ProRule" id="PRU00418"/>
    </source>
</evidence>
<evidence type="ECO:0000256" key="4">
    <source>
        <dbReference type="ARBA" id="ARBA00022448"/>
    </source>
</evidence>
<evidence type="ECO:0000256" key="12">
    <source>
        <dbReference type="ARBA" id="ARBA00030293"/>
    </source>
</evidence>
<comment type="cofactor">
    <cofactor evidence="16">
        <name>Mg(2+)</name>
        <dbReference type="ChEBI" id="CHEBI:18420"/>
    </cofactor>
    <text evidence="16">Binds 1 Mg(2+) ion per trimer.</text>
</comment>
<evidence type="ECO:0000256" key="8">
    <source>
        <dbReference type="ARBA" id="ARBA00022679"/>
    </source>
</evidence>
<dbReference type="PANTHER" id="PTHR34382:SF9">
    <property type="entry name" value="PHOSPHOTRANSFERASE SYSTEM SUGAR-SPECIFIC EII COMPONENT"/>
    <property type="match status" value="1"/>
</dbReference>
<dbReference type="Proteomes" id="UP000030008">
    <property type="component" value="Unassembled WGS sequence"/>
</dbReference>
<dbReference type="AlphaFoldDB" id="A0A099IAE7"/>
<name>A0A099IAE7_CLOIN</name>
<dbReference type="PROSITE" id="PS51095">
    <property type="entry name" value="PTS_EIIA_TYPE_3"/>
    <property type="match status" value="1"/>
</dbReference>
<dbReference type="Gene3D" id="1.20.58.80">
    <property type="entry name" value="Phosphotransferase system, lactose/cellobiose-type IIA subunit"/>
    <property type="match status" value="1"/>
</dbReference>
<evidence type="ECO:0000256" key="14">
    <source>
        <dbReference type="ARBA" id="ARBA00032708"/>
    </source>
</evidence>
<dbReference type="SUPFAM" id="SSF46973">
    <property type="entry name" value="Enzyme IIa from lactose specific PTS, IIa-lac"/>
    <property type="match status" value="1"/>
</dbReference>
<feature type="binding site" evidence="16">
    <location>
        <position position="78"/>
    </location>
    <ligand>
        <name>Mg(2+)</name>
        <dbReference type="ChEBI" id="CHEBI:18420"/>
        <note>ligand shared between all trimeric partners</note>
    </ligand>
</feature>
<sequence length="111" mass="12265">MDMETIAMQIIASAGDGKALAFEALEEAKAGNFEKARTLLKESEQASLGAHKAQTGLLVQEANGKKADIDVLLIHSQDHLMTGIIAFELIREMITMYEQIYDLKIMIGERK</sequence>
<dbReference type="InterPro" id="IPR036542">
    <property type="entry name" value="PTS_IIA_lac/cel_sf"/>
</dbReference>
<keyword evidence="7" id="KW-0762">Sugar transport</keyword>
<dbReference type="InterPro" id="IPR003188">
    <property type="entry name" value="PTS_IIA_lac/cel"/>
</dbReference>
<keyword evidence="8" id="KW-0808">Transferase</keyword>
<organism evidence="18 19">
    <name type="scientific">Clostridium innocuum</name>
    <dbReference type="NCBI Taxonomy" id="1522"/>
    <lineage>
        <taxon>Bacteria</taxon>
        <taxon>Bacillati</taxon>
        <taxon>Bacillota</taxon>
        <taxon>Clostridia</taxon>
        <taxon>Eubacteriales</taxon>
        <taxon>Clostridiaceae</taxon>
        <taxon>Clostridium</taxon>
    </lineage>
</organism>
<comment type="subcellular location">
    <subcellularLocation>
        <location evidence="1">Cytoplasm</location>
    </subcellularLocation>
</comment>
<keyword evidence="11 16" id="KW-0460">Magnesium</keyword>
<dbReference type="RefSeq" id="WP_044904362.1">
    <property type="nucleotide sequence ID" value="NZ_BAABYY010000003.1"/>
</dbReference>
<evidence type="ECO:0000256" key="5">
    <source>
        <dbReference type="ARBA" id="ARBA00022490"/>
    </source>
</evidence>
<dbReference type="GO" id="GO:0009401">
    <property type="term" value="P:phosphoenolpyruvate-dependent sugar phosphotransferase system"/>
    <property type="evidence" value="ECO:0007669"/>
    <property type="project" value="UniProtKB-KW"/>
</dbReference>
<evidence type="ECO:0000256" key="3">
    <source>
        <dbReference type="ARBA" id="ARBA00014322"/>
    </source>
</evidence>
<dbReference type="PANTHER" id="PTHR34382">
    <property type="entry name" value="PTS SYSTEM N,N'-DIACETYLCHITOBIOSE-SPECIFIC EIIA COMPONENT"/>
    <property type="match status" value="1"/>
</dbReference>
<evidence type="ECO:0000256" key="9">
    <source>
        <dbReference type="ARBA" id="ARBA00022683"/>
    </source>
</evidence>
<reference evidence="18 19" key="1">
    <citation type="submission" date="2014-08" db="EMBL/GenBank/DDBJ databases">
        <title>Clostridium innocuum, an unnegligible vancomycin-resistant pathogen causing extra-intestinal infections.</title>
        <authorList>
            <person name="Feng Y."/>
            <person name="Chiu C.-H."/>
        </authorList>
    </citation>
    <scope>NUCLEOTIDE SEQUENCE [LARGE SCALE GENOMIC DNA]</scope>
    <source>
        <strain evidence="18 19">AN88</strain>
    </source>
</reference>
<evidence type="ECO:0000256" key="15">
    <source>
        <dbReference type="PIRSR" id="PIRSR000699-1"/>
    </source>
</evidence>
<evidence type="ECO:0000313" key="19">
    <source>
        <dbReference type="Proteomes" id="UP000030008"/>
    </source>
</evidence>
<evidence type="ECO:0000256" key="7">
    <source>
        <dbReference type="ARBA" id="ARBA00022597"/>
    </source>
</evidence>
<keyword evidence="10 16" id="KW-0479">Metal-binding</keyword>
<gene>
    <name evidence="18" type="ORF">CIAN88_04775</name>
</gene>
<keyword evidence="5" id="KW-0963">Cytoplasm</keyword>
<evidence type="ECO:0000256" key="2">
    <source>
        <dbReference type="ARBA" id="ARBA00011233"/>
    </source>
</evidence>
<evidence type="ECO:0000256" key="13">
    <source>
        <dbReference type="ARBA" id="ARBA00031467"/>
    </source>
</evidence>
<feature type="modified residue" description="Phosphohistidine; by HPr" evidence="17">
    <location>
        <position position="75"/>
    </location>
</feature>
<evidence type="ECO:0000313" key="18">
    <source>
        <dbReference type="EMBL" id="KGJ54177.1"/>
    </source>
</evidence>
<dbReference type="CDD" id="cd00215">
    <property type="entry name" value="PTS_IIA_lac"/>
    <property type="match status" value="1"/>
</dbReference>
<dbReference type="PIRSF" id="PIRSF000699">
    <property type="entry name" value="PTS_IILac_III"/>
    <property type="match status" value="1"/>
</dbReference>
<feature type="active site" description="Tele-phosphohistidine intermediate" evidence="15">
    <location>
        <position position="75"/>
    </location>
</feature>
<evidence type="ECO:0000256" key="1">
    <source>
        <dbReference type="ARBA" id="ARBA00004496"/>
    </source>
</evidence>
<keyword evidence="9" id="KW-0598">Phosphotransferase system</keyword>
<comment type="subunit">
    <text evidence="2">Homotrimer.</text>
</comment>
<evidence type="ECO:0000256" key="10">
    <source>
        <dbReference type="ARBA" id="ARBA00022723"/>
    </source>
</evidence>